<evidence type="ECO:0000259" key="1">
    <source>
        <dbReference type="Pfam" id="PF18803"/>
    </source>
</evidence>
<evidence type="ECO:0000313" key="2">
    <source>
        <dbReference type="EMBL" id="OJA09520.1"/>
    </source>
</evidence>
<dbReference type="Proteomes" id="UP000183567">
    <property type="component" value="Unassembled WGS sequence"/>
</dbReference>
<feature type="domain" description="CxC2-like cysteine cluster KDZ transposase-associated" evidence="1">
    <location>
        <begin position="1"/>
        <end position="105"/>
    </location>
</feature>
<protein>
    <recommendedName>
        <fullName evidence="1">CxC2-like cysteine cluster KDZ transposase-associated domain-containing protein</fullName>
    </recommendedName>
</protein>
<dbReference type="PANTHER" id="PTHR33096:SF1">
    <property type="entry name" value="CXC1-LIKE CYSTEINE CLUSTER ASSOCIATED WITH KDZ TRANSPOSASES DOMAIN-CONTAINING PROTEIN"/>
    <property type="match status" value="1"/>
</dbReference>
<sequence length="311" mass="35250">MGLHVQLGHHLSEKCYNPQPSSSDDFVVIDVHGVHEIALDFCGSASAQIRYKQLLRTHWYPATTSDPRTVATFTLLEHFHVLSFESKVSAYEFYHSLARRNNNAGLLDIRDRYSAFMHMVHEWRHLRQLRHAGRGHDSAGVNATTAGELVVQCPACPHPGKNILQGWEDKVPLSLRWKYALFIAIDANFRLKWKAVSSDNVDLSLNSVWVYFVVTQSVVCLQLAELEAHELEAGTNVSLHTDISPSRLITTGIDLQDQQQCLKLDIANASLHPTDKQKTTLQTHITTLQRRLDAWAHIQELYMPAVSQLHH</sequence>
<dbReference type="InterPro" id="IPR041457">
    <property type="entry name" value="CxC2_KDZ-assoc"/>
</dbReference>
<reference evidence="2 3" key="1">
    <citation type="submission" date="2016-03" db="EMBL/GenBank/DDBJ databases">
        <title>Comparative genomics of the ectomycorrhizal sister species Rhizopogon vinicolor and Rhizopogon vesiculosus (Basidiomycota: Boletales) reveals a divergence of the mating type B locus.</title>
        <authorList>
            <person name="Mujic A.B."/>
            <person name="Kuo A."/>
            <person name="Tritt A."/>
            <person name="Lipzen A."/>
            <person name="Chen C."/>
            <person name="Johnson J."/>
            <person name="Sharma A."/>
            <person name="Barry K."/>
            <person name="Grigoriev I.V."/>
            <person name="Spatafora J.W."/>
        </authorList>
    </citation>
    <scope>NUCLEOTIDE SEQUENCE [LARGE SCALE GENOMIC DNA]</scope>
    <source>
        <strain evidence="2 3">AM-OR11-056</strain>
    </source>
</reference>
<proteinExistence type="predicted"/>
<gene>
    <name evidence="2" type="ORF">AZE42_10692</name>
</gene>
<dbReference type="PANTHER" id="PTHR33096">
    <property type="entry name" value="CXC2 DOMAIN-CONTAINING PROTEIN"/>
    <property type="match status" value="1"/>
</dbReference>
<comment type="caution">
    <text evidence="2">The sequence shown here is derived from an EMBL/GenBank/DDBJ whole genome shotgun (WGS) entry which is preliminary data.</text>
</comment>
<dbReference type="EMBL" id="LVVM01005885">
    <property type="protein sequence ID" value="OJA09520.1"/>
    <property type="molecule type" value="Genomic_DNA"/>
</dbReference>
<accession>A0A1J8Q8B0</accession>
<dbReference type="OrthoDB" id="3261436at2759"/>
<organism evidence="2 3">
    <name type="scientific">Rhizopogon vesiculosus</name>
    <dbReference type="NCBI Taxonomy" id="180088"/>
    <lineage>
        <taxon>Eukaryota</taxon>
        <taxon>Fungi</taxon>
        <taxon>Dikarya</taxon>
        <taxon>Basidiomycota</taxon>
        <taxon>Agaricomycotina</taxon>
        <taxon>Agaricomycetes</taxon>
        <taxon>Agaricomycetidae</taxon>
        <taxon>Boletales</taxon>
        <taxon>Suillineae</taxon>
        <taxon>Rhizopogonaceae</taxon>
        <taxon>Rhizopogon</taxon>
    </lineage>
</organism>
<dbReference type="STRING" id="180088.A0A1J8Q8B0"/>
<dbReference type="AlphaFoldDB" id="A0A1J8Q8B0"/>
<keyword evidence="3" id="KW-1185">Reference proteome</keyword>
<name>A0A1J8Q8B0_9AGAM</name>
<evidence type="ECO:0000313" key="3">
    <source>
        <dbReference type="Proteomes" id="UP000183567"/>
    </source>
</evidence>
<dbReference type="Pfam" id="PF18803">
    <property type="entry name" value="CxC2"/>
    <property type="match status" value="1"/>
</dbReference>